<reference evidence="1 2" key="1">
    <citation type="journal article" date="2022" name="DNA Res.">
        <title>Chromosomal-level genome assembly of the orchid tree Bauhinia variegata (Leguminosae; Cercidoideae) supports the allotetraploid origin hypothesis of Bauhinia.</title>
        <authorList>
            <person name="Zhong Y."/>
            <person name="Chen Y."/>
            <person name="Zheng D."/>
            <person name="Pang J."/>
            <person name="Liu Y."/>
            <person name="Luo S."/>
            <person name="Meng S."/>
            <person name="Qian L."/>
            <person name="Wei D."/>
            <person name="Dai S."/>
            <person name="Zhou R."/>
        </authorList>
    </citation>
    <scope>NUCLEOTIDE SEQUENCE [LARGE SCALE GENOMIC DNA]</scope>
    <source>
        <strain evidence="1">BV-YZ2020</strain>
    </source>
</reference>
<proteinExistence type="predicted"/>
<name>A0ACB9KWJ7_BAUVA</name>
<dbReference type="Proteomes" id="UP000828941">
    <property type="component" value="Chromosome 13"/>
</dbReference>
<organism evidence="1 2">
    <name type="scientific">Bauhinia variegata</name>
    <name type="common">Purple orchid tree</name>
    <name type="synonym">Phanera variegata</name>
    <dbReference type="NCBI Taxonomy" id="167791"/>
    <lineage>
        <taxon>Eukaryota</taxon>
        <taxon>Viridiplantae</taxon>
        <taxon>Streptophyta</taxon>
        <taxon>Embryophyta</taxon>
        <taxon>Tracheophyta</taxon>
        <taxon>Spermatophyta</taxon>
        <taxon>Magnoliopsida</taxon>
        <taxon>eudicotyledons</taxon>
        <taxon>Gunneridae</taxon>
        <taxon>Pentapetalae</taxon>
        <taxon>rosids</taxon>
        <taxon>fabids</taxon>
        <taxon>Fabales</taxon>
        <taxon>Fabaceae</taxon>
        <taxon>Cercidoideae</taxon>
        <taxon>Cercideae</taxon>
        <taxon>Bauhiniinae</taxon>
        <taxon>Bauhinia</taxon>
    </lineage>
</organism>
<accession>A0ACB9KWJ7</accession>
<evidence type="ECO:0000313" key="2">
    <source>
        <dbReference type="Proteomes" id="UP000828941"/>
    </source>
</evidence>
<sequence>MVNKKIISPLLYHQQQHLVSLSTIPIIVTKTALTLDSKSNSFSHFAFPYLFTTGPQSHTPKPDYHSKVLYFSFCLFPLLPCAFVSRQGFRSFYIGGACFWNCIEQLKLGSYDGFP</sequence>
<evidence type="ECO:0000313" key="1">
    <source>
        <dbReference type="EMBL" id="KAI4301514.1"/>
    </source>
</evidence>
<gene>
    <name evidence="1" type="ORF">L6164_034787</name>
</gene>
<dbReference type="EMBL" id="CM039438">
    <property type="protein sequence ID" value="KAI4301514.1"/>
    <property type="molecule type" value="Genomic_DNA"/>
</dbReference>
<protein>
    <submittedName>
        <fullName evidence="1">Uncharacterized protein</fullName>
    </submittedName>
</protein>
<comment type="caution">
    <text evidence="1">The sequence shown here is derived from an EMBL/GenBank/DDBJ whole genome shotgun (WGS) entry which is preliminary data.</text>
</comment>
<keyword evidence="2" id="KW-1185">Reference proteome</keyword>